<sequence>MGAPDAAAAAPGQHEHEWSNSFWDCCSPTETCLLGWCFPCGLFGRTGARLEDPSMKSDDCMNGNCLIYFVSSYCALHWIPLMMKRGEIRKRFNIEGSGAGDCFSSYCCPCCTLVQNEKEVEFQSTRVQQSGYQAPAGMAYPQ</sequence>
<protein>
    <submittedName>
        <fullName evidence="1">DUF614 domain protein</fullName>
    </submittedName>
</protein>
<dbReference type="VEuPathDB" id="FungiDB:ATEG_00622"/>
<comment type="caution">
    <text evidence="1">The sequence shown here is derived from an EMBL/GenBank/DDBJ whole genome shotgun (WGS) entry which is preliminary data.</text>
</comment>
<dbReference type="OrthoDB" id="1045822at2759"/>
<gene>
    <name evidence="1" type="ORF">ATEIFO6365_0003061100</name>
</gene>
<dbReference type="InterPro" id="IPR006461">
    <property type="entry name" value="PLAC_motif_containing"/>
</dbReference>
<evidence type="ECO:0000313" key="1">
    <source>
        <dbReference type="EMBL" id="GFF14545.1"/>
    </source>
</evidence>
<dbReference type="Pfam" id="PF04749">
    <property type="entry name" value="PLAC8"/>
    <property type="match status" value="1"/>
</dbReference>
<name>A0A5M3YS31_ASPTE</name>
<dbReference type="NCBIfam" id="TIGR01571">
    <property type="entry name" value="A_thal_Cys_rich"/>
    <property type="match status" value="1"/>
</dbReference>
<reference evidence="1 2" key="1">
    <citation type="submission" date="2020-01" db="EMBL/GenBank/DDBJ databases">
        <title>Aspergillus terreus IFO 6365 whole genome shotgun sequence.</title>
        <authorList>
            <person name="Kanamasa S."/>
            <person name="Takahashi H."/>
        </authorList>
    </citation>
    <scope>NUCLEOTIDE SEQUENCE [LARGE SCALE GENOMIC DNA]</scope>
    <source>
        <strain evidence="1 2">IFO 6365</strain>
    </source>
</reference>
<dbReference type="EMBL" id="BLJY01000003">
    <property type="protein sequence ID" value="GFF14545.1"/>
    <property type="molecule type" value="Genomic_DNA"/>
</dbReference>
<dbReference type="PANTHER" id="PTHR15907">
    <property type="entry name" value="DUF614 FAMILY PROTEIN-RELATED"/>
    <property type="match status" value="1"/>
</dbReference>
<organism evidence="1 2">
    <name type="scientific">Aspergillus terreus</name>
    <dbReference type="NCBI Taxonomy" id="33178"/>
    <lineage>
        <taxon>Eukaryota</taxon>
        <taxon>Fungi</taxon>
        <taxon>Dikarya</taxon>
        <taxon>Ascomycota</taxon>
        <taxon>Pezizomycotina</taxon>
        <taxon>Eurotiomycetes</taxon>
        <taxon>Eurotiomycetidae</taxon>
        <taxon>Eurotiales</taxon>
        <taxon>Aspergillaceae</taxon>
        <taxon>Aspergillus</taxon>
        <taxon>Aspergillus subgen. Circumdati</taxon>
    </lineage>
</organism>
<keyword evidence="2" id="KW-1185">Reference proteome</keyword>
<dbReference type="AlphaFoldDB" id="A0A5M3YS31"/>
<dbReference type="Proteomes" id="UP000452235">
    <property type="component" value="Unassembled WGS sequence"/>
</dbReference>
<evidence type="ECO:0000313" key="2">
    <source>
        <dbReference type="Proteomes" id="UP000452235"/>
    </source>
</evidence>
<proteinExistence type="predicted"/>
<accession>A0A5M3YS31</accession>